<organism evidence="3 4">
    <name type="scientific">Actinomyces graevenitzii</name>
    <dbReference type="NCBI Taxonomy" id="55565"/>
    <lineage>
        <taxon>Bacteria</taxon>
        <taxon>Bacillati</taxon>
        <taxon>Actinomycetota</taxon>
        <taxon>Actinomycetes</taxon>
        <taxon>Actinomycetales</taxon>
        <taxon>Actinomycetaceae</taxon>
        <taxon>Actinomyces</taxon>
    </lineage>
</organism>
<dbReference type="PANTHER" id="PTHR43384">
    <property type="entry name" value="SEPTUM SITE-DETERMINING PROTEIN MIND HOMOLOG, CHLOROPLASTIC-RELATED"/>
    <property type="match status" value="1"/>
</dbReference>
<dbReference type="InterPro" id="IPR027417">
    <property type="entry name" value="P-loop_NTPase"/>
</dbReference>
<dbReference type="GO" id="GO:0009898">
    <property type="term" value="C:cytoplasmic side of plasma membrane"/>
    <property type="evidence" value="ECO:0007669"/>
    <property type="project" value="TreeGrafter"/>
</dbReference>
<name>A0A9E7AHM5_9ACTO</name>
<dbReference type="Proteomes" id="UP000830236">
    <property type="component" value="Chromosome"/>
</dbReference>
<feature type="domain" description="AAA" evidence="2">
    <location>
        <begin position="253"/>
        <end position="408"/>
    </location>
</feature>
<dbReference type="KEGG" id="agh:M3I41_00255"/>
<dbReference type="InterPro" id="IPR025669">
    <property type="entry name" value="AAA_dom"/>
</dbReference>
<dbReference type="InterPro" id="IPR050625">
    <property type="entry name" value="ParA/MinD_ATPase"/>
</dbReference>
<dbReference type="GO" id="GO:0005524">
    <property type="term" value="F:ATP binding"/>
    <property type="evidence" value="ECO:0007669"/>
    <property type="project" value="TreeGrafter"/>
</dbReference>
<feature type="region of interest" description="Disordered" evidence="1">
    <location>
        <begin position="74"/>
        <end position="122"/>
    </location>
</feature>
<dbReference type="PANTHER" id="PTHR43384:SF14">
    <property type="entry name" value="ESX-1 SECRETION-ASSOCIATED PROTEIN ESPI"/>
    <property type="match status" value="1"/>
</dbReference>
<dbReference type="Pfam" id="PF13614">
    <property type="entry name" value="AAA_31"/>
    <property type="match status" value="1"/>
</dbReference>
<evidence type="ECO:0000259" key="2">
    <source>
        <dbReference type="Pfam" id="PF13614"/>
    </source>
</evidence>
<reference evidence="3" key="1">
    <citation type="submission" date="2022-05" db="EMBL/GenBank/DDBJ databases">
        <title>Using nanopore sequencing to obtain complete genomes from saliva samples.</title>
        <authorList>
            <person name="Baker J.L."/>
        </authorList>
    </citation>
    <scope>NUCLEOTIDE SEQUENCE</scope>
    <source>
        <strain evidence="3">JCVI-JB-Ag32</strain>
    </source>
</reference>
<dbReference type="GO" id="GO:0051782">
    <property type="term" value="P:negative regulation of cell division"/>
    <property type="evidence" value="ECO:0007669"/>
    <property type="project" value="TreeGrafter"/>
</dbReference>
<proteinExistence type="predicted"/>
<dbReference type="Gene3D" id="3.40.50.300">
    <property type="entry name" value="P-loop containing nucleotide triphosphate hydrolases"/>
    <property type="match status" value="1"/>
</dbReference>
<dbReference type="AlphaFoldDB" id="A0A9E7AHM5"/>
<dbReference type="GO" id="GO:0005829">
    <property type="term" value="C:cytosol"/>
    <property type="evidence" value="ECO:0007669"/>
    <property type="project" value="TreeGrafter"/>
</dbReference>
<evidence type="ECO:0000313" key="3">
    <source>
        <dbReference type="EMBL" id="UQF79751.1"/>
    </source>
</evidence>
<evidence type="ECO:0000256" key="1">
    <source>
        <dbReference type="SAM" id="MobiDB-lite"/>
    </source>
</evidence>
<gene>
    <name evidence="3" type="ORF">M3I41_00255</name>
</gene>
<feature type="compositionally biased region" description="Low complexity" evidence="1">
    <location>
        <begin position="92"/>
        <end position="111"/>
    </location>
</feature>
<protein>
    <submittedName>
        <fullName evidence="3">AAA family ATPase</fullName>
    </submittedName>
</protein>
<evidence type="ECO:0000313" key="4">
    <source>
        <dbReference type="Proteomes" id="UP000830236"/>
    </source>
</evidence>
<dbReference type="EMBL" id="CP097095">
    <property type="protein sequence ID" value="UQF79751.1"/>
    <property type="molecule type" value="Genomic_DNA"/>
</dbReference>
<feature type="region of interest" description="Disordered" evidence="1">
    <location>
        <begin position="1"/>
        <end position="24"/>
    </location>
</feature>
<dbReference type="GO" id="GO:0016887">
    <property type="term" value="F:ATP hydrolysis activity"/>
    <property type="evidence" value="ECO:0007669"/>
    <property type="project" value="TreeGrafter"/>
</dbReference>
<accession>A0A9E7AHM5</accession>
<sequence length="501" mass="53124">MITLTIGSDGSGSYEDENGVESLTATSQEQLRSLLLGRAAARARQEGQPLRVAAKDTSGLTHLLITPSGSISLAKAEEPTPEPTPQSAPVNQTPTVHAPATPAQPVAAPASAPQPMPAPTQVNQPAQAMATPASQQPMPQGMLVYQPAPAQQAPQVMPDQVNQPTFQGVPANYAPQQALAPQNAPSFQMGTAPAPVSRPRPDSFLAQSSAGGPKPTGWRAVAGRLGLKVQASQAQCQQWEDERTVSQHWPGPRTIAVLNGKGGAGKTPTSILLASNFARLGSGSVVAADGNVTRGTLGWRTEQGPHNATILDMVPQTEVLMDPSARNGDVAAYTHHQTIDQFDVLRSNPLLLSTEQKLTPEELDGIQQVLTRYYRMIIWDTGNDEGDSLWLRIVSHADQIVIATTTRTDHAEAGRLLLQGLSSRDERSAALAANAVVVISQADREEPPATSLVDGFAGIAREVVTIPYDRAMREQWLRSDKLAPATRAAWLHAAAAVARGL</sequence>
<dbReference type="SUPFAM" id="SSF52540">
    <property type="entry name" value="P-loop containing nucleoside triphosphate hydrolases"/>
    <property type="match status" value="1"/>
</dbReference>